<reference evidence="1 2" key="1">
    <citation type="submission" date="2018-09" db="EMBL/GenBank/DDBJ databases">
        <authorList>
            <person name="Tagini F."/>
        </authorList>
    </citation>
    <scope>NUCLEOTIDE SEQUENCE [LARGE SCALE GENOMIC DNA]</scope>
    <source>
        <strain evidence="1 2">MK136</strain>
    </source>
</reference>
<evidence type="ECO:0000313" key="2">
    <source>
        <dbReference type="Proteomes" id="UP000273307"/>
    </source>
</evidence>
<dbReference type="EMBL" id="UPHP01000093">
    <property type="protein sequence ID" value="VBA40518.1"/>
    <property type="molecule type" value="Genomic_DNA"/>
</dbReference>
<evidence type="ECO:0000313" key="1">
    <source>
        <dbReference type="EMBL" id="VBA40518.1"/>
    </source>
</evidence>
<sequence length="354" mass="39401">MGVEPLPDDRRSGEFSSAWSMFDEATDAMRAMASAWNELVGSELFRSSVYVDDDGMGCLDVLVDEYEEHRLESLERAAGQFVDALLGCARAAVLAAEHCVSRPLRSPGGEHLPRFPLFGTVSEFLDFVESGALAGLRPDQIQLIEQFQPYYRSRVDDDPHQSMQPVLTRLFNLAALRERNTSPVVSFWAHSACPMVEADPPVVVTELECLPDGVLVDWHRVATFRTPPGASGIRANPNIAFDPILNVEPWPDDPDGNIDVQCHGLLRVVEELIRAFERSVRLRPPLTEGHFRLVPLEDDPLWARVDISETPDIEAGLRNSDLGLATYRAGDDFIMLVQRPDGIYGRILPMAKPL</sequence>
<dbReference type="AlphaFoldDB" id="A0A498Q2Z6"/>
<gene>
    <name evidence="1" type="ORF">LAUMK136_03553</name>
</gene>
<organism evidence="1 2">
    <name type="scientific">Mycobacterium attenuatum</name>
    <dbReference type="NCBI Taxonomy" id="2341086"/>
    <lineage>
        <taxon>Bacteria</taxon>
        <taxon>Bacillati</taxon>
        <taxon>Actinomycetota</taxon>
        <taxon>Actinomycetes</taxon>
        <taxon>Mycobacteriales</taxon>
        <taxon>Mycobacteriaceae</taxon>
        <taxon>Mycobacterium</taxon>
    </lineage>
</organism>
<dbReference type="Proteomes" id="UP000273307">
    <property type="component" value="Unassembled WGS sequence"/>
</dbReference>
<keyword evidence="2" id="KW-1185">Reference proteome</keyword>
<protein>
    <submittedName>
        <fullName evidence="1">Uncharacterized protein</fullName>
    </submittedName>
</protein>
<name>A0A498Q2Z6_9MYCO</name>
<proteinExistence type="predicted"/>
<accession>A0A498Q2Z6</accession>